<dbReference type="EMBL" id="CP066831">
    <property type="protein sequence ID" value="QQM46350.1"/>
    <property type="molecule type" value="Genomic_DNA"/>
</dbReference>
<reference evidence="1 2" key="1">
    <citation type="submission" date="2020-12" db="EMBL/GenBank/DDBJ databases">
        <title>A novel species.</title>
        <authorList>
            <person name="Li K."/>
        </authorList>
    </citation>
    <scope>NUCLEOTIDE SEQUENCE [LARGE SCALE GENOMIC DNA]</scope>
    <source>
        <strain evidence="1 2">ZYC-3</strain>
    </source>
</reference>
<organism evidence="1 2">
    <name type="scientific">Streptomyces liliifuscus</name>
    <dbReference type="NCBI Taxonomy" id="2797636"/>
    <lineage>
        <taxon>Bacteria</taxon>
        <taxon>Bacillati</taxon>
        <taxon>Actinomycetota</taxon>
        <taxon>Actinomycetes</taxon>
        <taxon>Kitasatosporales</taxon>
        <taxon>Streptomycetaceae</taxon>
        <taxon>Streptomyces</taxon>
    </lineage>
</organism>
<dbReference type="KEGG" id="slf:JEQ17_47780"/>
<accession>A0A7T7RH34</accession>
<evidence type="ECO:0000313" key="2">
    <source>
        <dbReference type="Proteomes" id="UP000595636"/>
    </source>
</evidence>
<dbReference type="Gene3D" id="1.10.10.10">
    <property type="entry name" value="Winged helix-like DNA-binding domain superfamily/Winged helix DNA-binding domain"/>
    <property type="match status" value="1"/>
</dbReference>
<sequence length="58" mass="6450">MSRSPEDAWEILVTVSQHSNSKLRDVAEEAVATTPRQEPLPEEFQQCLAAASAVRRRG</sequence>
<dbReference type="AlphaFoldDB" id="A0A7T7RH34"/>
<proteinExistence type="predicted"/>
<dbReference type="RefSeq" id="WP_200401182.1">
    <property type="nucleotide sequence ID" value="NZ_CP066831.1"/>
</dbReference>
<name>A0A7T7RH34_9ACTN</name>
<evidence type="ECO:0000313" key="1">
    <source>
        <dbReference type="EMBL" id="QQM46350.1"/>
    </source>
</evidence>
<dbReference type="Proteomes" id="UP000595636">
    <property type="component" value="Chromosome"/>
</dbReference>
<dbReference type="InterPro" id="IPR036388">
    <property type="entry name" value="WH-like_DNA-bd_sf"/>
</dbReference>
<keyword evidence="2" id="KW-1185">Reference proteome</keyword>
<protein>
    <submittedName>
        <fullName evidence="1">ANTAR domain-containing protein</fullName>
    </submittedName>
</protein>
<gene>
    <name evidence="1" type="ORF">JEQ17_47780</name>
</gene>